<evidence type="ECO:0000256" key="5">
    <source>
        <dbReference type="SAM" id="MobiDB-lite"/>
    </source>
</evidence>
<evidence type="ECO:0000259" key="7">
    <source>
        <dbReference type="PROSITE" id="PS50056"/>
    </source>
</evidence>
<feature type="compositionally biased region" description="Polar residues" evidence="5">
    <location>
        <begin position="236"/>
        <end position="254"/>
    </location>
</feature>
<dbReference type="PANTHER" id="PTHR45848">
    <property type="entry name" value="DUAL SPECIFICITY PROTEIN PHOSPHATASE 12 FAMILY MEMBER"/>
    <property type="match status" value="1"/>
</dbReference>
<sequence>MDEVIHNLWIGDLPSALDANGLKGKNIHSIVSAMRGRVTLHDAFNKHQINIDDTDEEDVLVHFLPAIAFIQAELDNDRGVLVHCQAGMSRSATIVAAYLMYSRQTDCDAALELIRKARPSIQPNPGFVQQLEIFHQAAFEISHRDKTTRMFYLERTLGEVMNGDGSLPDTDMFAKFPRTPGDSEPPSPRAPRRRIRCKMCRQELATREHMLDHGQLGPPTPAVAFTPAGSRRPSMNDPQQPLSRRPSINVTVSRRPSAGQLRSRVNSRGDNGASPLTTFGRGISDQLTMSALDTENGDPSNGSSQPPSAGQKVRSRGNSLEENFPLSIADLGRGLSDSLSMSMMDTGEEQTSVVSTRRPSNGQPRSRVNSRGDNQPSVLTGGFGRGLSDSLSMSALDTDDDDDYHADTSHVQARSRVSSTNDNRPTRPSPLHEKSDPTPDDATESVEGSRSPAPVVVSIPALSPHTPSTPLANAVDLATQLHSHPTLAALRSPRLMSQMQAIMTPISPPILVNPKCSGYFVEPMKWMESFLEGGQLAGKIICPNQNCGTKLGNYDWAGVRCGCKEWVTPGFCINRSKVDEVV</sequence>
<dbReference type="GO" id="GO:0004725">
    <property type="term" value="F:protein tyrosine phosphatase activity"/>
    <property type="evidence" value="ECO:0007669"/>
    <property type="project" value="UniProtKB-EC"/>
</dbReference>
<gene>
    <name evidence="8" type="ORF">PILCRDRAFT_810938</name>
</gene>
<dbReference type="EMBL" id="KN832971">
    <property type="protein sequence ID" value="KIM91659.1"/>
    <property type="molecule type" value="Genomic_DNA"/>
</dbReference>
<dbReference type="FunCoup" id="A0A0C3GJ50">
    <property type="interactions" value="563"/>
</dbReference>
<feature type="region of interest" description="Disordered" evidence="5">
    <location>
        <begin position="212"/>
        <end position="318"/>
    </location>
</feature>
<dbReference type="Gene3D" id="3.90.190.10">
    <property type="entry name" value="Protein tyrosine phosphatase superfamily"/>
    <property type="match status" value="1"/>
</dbReference>
<feature type="domain" description="Tyrosine specific protein phosphatases" evidence="7">
    <location>
        <begin position="61"/>
        <end position="121"/>
    </location>
</feature>
<feature type="region of interest" description="Disordered" evidence="5">
    <location>
        <begin position="345"/>
        <end position="452"/>
    </location>
</feature>
<dbReference type="Proteomes" id="UP000054166">
    <property type="component" value="Unassembled WGS sequence"/>
</dbReference>
<reference evidence="9" key="2">
    <citation type="submission" date="2015-01" db="EMBL/GenBank/DDBJ databases">
        <title>Evolutionary Origins and Diversification of the Mycorrhizal Mutualists.</title>
        <authorList>
            <consortium name="DOE Joint Genome Institute"/>
            <consortium name="Mycorrhizal Genomics Consortium"/>
            <person name="Kohler A."/>
            <person name="Kuo A."/>
            <person name="Nagy L.G."/>
            <person name="Floudas D."/>
            <person name="Copeland A."/>
            <person name="Barry K.W."/>
            <person name="Cichocki N."/>
            <person name="Veneault-Fourrey C."/>
            <person name="LaButti K."/>
            <person name="Lindquist E.A."/>
            <person name="Lipzen A."/>
            <person name="Lundell T."/>
            <person name="Morin E."/>
            <person name="Murat C."/>
            <person name="Riley R."/>
            <person name="Ohm R."/>
            <person name="Sun H."/>
            <person name="Tunlid A."/>
            <person name="Henrissat B."/>
            <person name="Grigoriev I.V."/>
            <person name="Hibbett D.S."/>
            <person name="Martin F."/>
        </authorList>
    </citation>
    <scope>NUCLEOTIDE SEQUENCE [LARGE SCALE GENOMIC DNA]</scope>
    <source>
        <strain evidence="9">F 1598</strain>
    </source>
</reference>
<dbReference type="PANTHER" id="PTHR45848:SF4">
    <property type="entry name" value="DUAL SPECIFICITY PROTEIN PHOSPHATASE 12"/>
    <property type="match status" value="1"/>
</dbReference>
<proteinExistence type="inferred from homology"/>
<organism evidence="8 9">
    <name type="scientific">Piloderma croceum (strain F 1598)</name>
    <dbReference type="NCBI Taxonomy" id="765440"/>
    <lineage>
        <taxon>Eukaryota</taxon>
        <taxon>Fungi</taxon>
        <taxon>Dikarya</taxon>
        <taxon>Basidiomycota</taxon>
        <taxon>Agaricomycotina</taxon>
        <taxon>Agaricomycetes</taxon>
        <taxon>Agaricomycetidae</taxon>
        <taxon>Atheliales</taxon>
        <taxon>Atheliaceae</taxon>
        <taxon>Piloderma</taxon>
    </lineage>
</organism>
<feature type="compositionally biased region" description="Polar residues" evidence="5">
    <location>
        <begin position="285"/>
        <end position="308"/>
    </location>
</feature>
<dbReference type="GO" id="GO:0008138">
    <property type="term" value="F:protein tyrosine/serine/threonine phosphatase activity"/>
    <property type="evidence" value="ECO:0007669"/>
    <property type="project" value="TreeGrafter"/>
</dbReference>
<dbReference type="InterPro" id="IPR000340">
    <property type="entry name" value="Dual-sp_phosphatase_cat-dom"/>
</dbReference>
<evidence type="ECO:0000256" key="1">
    <source>
        <dbReference type="ARBA" id="ARBA00008601"/>
    </source>
</evidence>
<dbReference type="GO" id="GO:0005634">
    <property type="term" value="C:nucleus"/>
    <property type="evidence" value="ECO:0007669"/>
    <property type="project" value="TreeGrafter"/>
</dbReference>
<dbReference type="InterPro" id="IPR016130">
    <property type="entry name" value="Tyr_Pase_AS"/>
</dbReference>
<dbReference type="SMART" id="SM00195">
    <property type="entry name" value="DSPc"/>
    <property type="match status" value="1"/>
</dbReference>
<evidence type="ECO:0000256" key="4">
    <source>
        <dbReference type="ARBA" id="ARBA00022912"/>
    </source>
</evidence>
<evidence type="ECO:0000259" key="6">
    <source>
        <dbReference type="PROSITE" id="PS50054"/>
    </source>
</evidence>
<dbReference type="HOGENOM" id="CLU_023312_4_0_1"/>
<evidence type="ECO:0000256" key="3">
    <source>
        <dbReference type="ARBA" id="ARBA00022801"/>
    </source>
</evidence>
<evidence type="ECO:0000313" key="9">
    <source>
        <dbReference type="Proteomes" id="UP000054166"/>
    </source>
</evidence>
<dbReference type="OrthoDB" id="2017893at2759"/>
<dbReference type="AlphaFoldDB" id="A0A0C3GJ50"/>
<dbReference type="InParanoid" id="A0A0C3GJ50"/>
<feature type="compositionally biased region" description="Polar residues" evidence="5">
    <location>
        <begin position="263"/>
        <end position="277"/>
    </location>
</feature>
<accession>A0A0C3GJ50</accession>
<dbReference type="PROSITE" id="PS50056">
    <property type="entry name" value="TYR_PHOSPHATASE_2"/>
    <property type="match status" value="1"/>
</dbReference>
<reference evidence="8 9" key="1">
    <citation type="submission" date="2014-04" db="EMBL/GenBank/DDBJ databases">
        <authorList>
            <consortium name="DOE Joint Genome Institute"/>
            <person name="Kuo A."/>
            <person name="Tarkka M."/>
            <person name="Buscot F."/>
            <person name="Kohler A."/>
            <person name="Nagy L.G."/>
            <person name="Floudas D."/>
            <person name="Copeland A."/>
            <person name="Barry K.W."/>
            <person name="Cichocki N."/>
            <person name="Veneault-Fourrey C."/>
            <person name="LaButti K."/>
            <person name="Lindquist E.A."/>
            <person name="Lipzen A."/>
            <person name="Lundell T."/>
            <person name="Morin E."/>
            <person name="Murat C."/>
            <person name="Sun H."/>
            <person name="Tunlid A."/>
            <person name="Henrissat B."/>
            <person name="Grigoriev I.V."/>
            <person name="Hibbett D.S."/>
            <person name="Martin F."/>
            <person name="Nordberg H.P."/>
            <person name="Cantor M.N."/>
            <person name="Hua S.X."/>
        </authorList>
    </citation>
    <scope>NUCLEOTIDE SEQUENCE [LARGE SCALE GENOMIC DNA]</scope>
    <source>
        <strain evidence="8 9">F 1598</strain>
    </source>
</reference>
<dbReference type="STRING" id="765440.A0A0C3GJ50"/>
<dbReference type="PROSITE" id="PS50054">
    <property type="entry name" value="TYR_PHOSPHATASE_DUAL"/>
    <property type="match status" value="1"/>
</dbReference>
<dbReference type="EC" id="3.1.3.48" evidence="2"/>
<feature type="compositionally biased region" description="Polar residues" evidence="5">
    <location>
        <begin position="411"/>
        <end position="423"/>
    </location>
</feature>
<dbReference type="SUPFAM" id="SSF52799">
    <property type="entry name" value="(Phosphotyrosine protein) phosphatases II"/>
    <property type="match status" value="1"/>
</dbReference>
<protein>
    <recommendedName>
        <fullName evidence="2">protein-tyrosine-phosphatase</fullName>
        <ecNumber evidence="2">3.1.3.48</ecNumber>
    </recommendedName>
</protein>
<keyword evidence="4" id="KW-0904">Protein phosphatase</keyword>
<feature type="domain" description="Tyrosine-protein phosphatase" evidence="6">
    <location>
        <begin position="1"/>
        <end position="140"/>
    </location>
</feature>
<comment type="similarity">
    <text evidence="1">Belongs to the protein-tyrosine phosphatase family. Non-receptor class dual specificity subfamily.</text>
</comment>
<name>A0A0C3GJ50_PILCF</name>
<dbReference type="CDD" id="cd14498">
    <property type="entry name" value="DSP"/>
    <property type="match status" value="1"/>
</dbReference>
<dbReference type="InterPro" id="IPR020422">
    <property type="entry name" value="TYR_PHOSPHATASE_DUAL_dom"/>
</dbReference>
<dbReference type="Pfam" id="PF00782">
    <property type="entry name" value="DSPc"/>
    <property type="match status" value="1"/>
</dbReference>
<keyword evidence="9" id="KW-1185">Reference proteome</keyword>
<evidence type="ECO:0000313" key="8">
    <source>
        <dbReference type="EMBL" id="KIM91659.1"/>
    </source>
</evidence>
<evidence type="ECO:0000256" key="2">
    <source>
        <dbReference type="ARBA" id="ARBA00013064"/>
    </source>
</evidence>
<dbReference type="PROSITE" id="PS00383">
    <property type="entry name" value="TYR_PHOSPHATASE_1"/>
    <property type="match status" value="1"/>
</dbReference>
<keyword evidence="3" id="KW-0378">Hydrolase</keyword>
<feature type="compositionally biased region" description="Polar residues" evidence="5">
    <location>
        <begin position="349"/>
        <end position="378"/>
    </location>
</feature>
<dbReference type="InterPro" id="IPR000387">
    <property type="entry name" value="Tyr_Pase_dom"/>
</dbReference>
<dbReference type="InterPro" id="IPR029021">
    <property type="entry name" value="Prot-tyrosine_phosphatase-like"/>
</dbReference>